<dbReference type="CDD" id="cd00090">
    <property type="entry name" value="HTH_ARSR"/>
    <property type="match status" value="1"/>
</dbReference>
<feature type="domain" description="HTH arsR-type" evidence="2">
    <location>
        <begin position="2"/>
        <end position="96"/>
    </location>
</feature>
<gene>
    <name evidence="3" type="ORF">F945_01631</name>
</gene>
<dbReference type="Pfam" id="PF00581">
    <property type="entry name" value="Rhodanese"/>
    <property type="match status" value="1"/>
</dbReference>
<dbReference type="InterPro" id="IPR050229">
    <property type="entry name" value="GlpE_sulfurtransferase"/>
</dbReference>
<dbReference type="CDD" id="cd00158">
    <property type="entry name" value="RHOD"/>
    <property type="match status" value="1"/>
</dbReference>
<feature type="domain" description="Rhodanese" evidence="1">
    <location>
        <begin position="125"/>
        <end position="214"/>
    </location>
</feature>
<dbReference type="InterPro" id="IPR001763">
    <property type="entry name" value="Rhodanese-like_dom"/>
</dbReference>
<evidence type="ECO:0000259" key="1">
    <source>
        <dbReference type="PROSITE" id="PS50206"/>
    </source>
</evidence>
<proteinExistence type="predicted"/>
<dbReference type="PATRIC" id="fig|421052.3.peg.1588"/>
<dbReference type="Gene3D" id="3.40.250.10">
    <property type="entry name" value="Rhodanese-like domain"/>
    <property type="match status" value="1"/>
</dbReference>
<dbReference type="RefSeq" id="WP_016656039.1">
    <property type="nucleotide sequence ID" value="NZ_KE340353.1"/>
</dbReference>
<evidence type="ECO:0000313" key="3">
    <source>
        <dbReference type="EMBL" id="EPF74264.1"/>
    </source>
</evidence>
<reference evidence="3 4" key="1">
    <citation type="submission" date="2013-06" db="EMBL/GenBank/DDBJ databases">
        <title>The Genome Sequence of Acinetobacter rudis CIP 110305.</title>
        <authorList>
            <consortium name="The Broad Institute Genome Sequencing Platform"/>
            <consortium name="The Broad Institute Genome Sequencing Center for Infectious Disease"/>
            <person name="Cerqueira G."/>
            <person name="Feldgarden M."/>
            <person name="Courvalin P."/>
            <person name="Perichon B."/>
            <person name="Grillot-Courvalin C."/>
            <person name="Clermont D."/>
            <person name="Rocha E."/>
            <person name="Yoon E.-J."/>
            <person name="Nemec A."/>
            <person name="Young S.K."/>
            <person name="Zeng Q."/>
            <person name="Gargeya S."/>
            <person name="Fitzgerald M."/>
            <person name="Abouelleil A."/>
            <person name="Alvarado L."/>
            <person name="Berlin A.M."/>
            <person name="Chapman S.B."/>
            <person name="Dewar J."/>
            <person name="Goldberg J."/>
            <person name="Griggs A."/>
            <person name="Gujja S."/>
            <person name="Hansen M."/>
            <person name="Howarth C."/>
            <person name="Imamovic A."/>
            <person name="Larimer J."/>
            <person name="McCowan C."/>
            <person name="Murphy C."/>
            <person name="Pearson M."/>
            <person name="Priest M."/>
            <person name="Roberts A."/>
            <person name="Saif S."/>
            <person name="Shea T."/>
            <person name="Sykes S."/>
            <person name="Wortman J."/>
            <person name="Nusbaum C."/>
            <person name="Birren B."/>
        </authorList>
    </citation>
    <scope>NUCLEOTIDE SEQUENCE [LARGE SCALE GENOMIC DNA]</scope>
    <source>
        <strain evidence="3 4">CIP 110305</strain>
    </source>
</reference>
<protein>
    <recommendedName>
        <fullName evidence="5">ArsR family transcriptional regulator</fullName>
    </recommendedName>
</protein>
<keyword evidence="4" id="KW-1185">Reference proteome</keyword>
<dbReference type="InterPro" id="IPR001307">
    <property type="entry name" value="Thiosulphate_STrfase_CS"/>
</dbReference>
<dbReference type="SUPFAM" id="SSF52821">
    <property type="entry name" value="Rhodanese/Cell cycle control phosphatase"/>
    <property type="match status" value="1"/>
</dbReference>
<dbReference type="EMBL" id="ATGI01000021">
    <property type="protein sequence ID" value="EPF74264.1"/>
    <property type="molecule type" value="Genomic_DNA"/>
</dbReference>
<dbReference type="PRINTS" id="PR00778">
    <property type="entry name" value="HTHARSR"/>
</dbReference>
<dbReference type="PROSITE" id="PS00380">
    <property type="entry name" value="RHODANESE_1"/>
    <property type="match status" value="1"/>
</dbReference>
<organism evidence="3 4">
    <name type="scientific">Acinetobacter rudis CIP 110305</name>
    <dbReference type="NCBI Taxonomy" id="421052"/>
    <lineage>
        <taxon>Bacteria</taxon>
        <taxon>Pseudomonadati</taxon>
        <taxon>Pseudomonadota</taxon>
        <taxon>Gammaproteobacteria</taxon>
        <taxon>Moraxellales</taxon>
        <taxon>Moraxellaceae</taxon>
        <taxon>Acinetobacter</taxon>
    </lineage>
</organism>
<dbReference type="eggNOG" id="COG0640">
    <property type="taxonomic scope" value="Bacteria"/>
</dbReference>
<dbReference type="PROSITE" id="PS50987">
    <property type="entry name" value="HTH_ARSR_2"/>
    <property type="match status" value="1"/>
</dbReference>
<name>S3NIY3_9GAMM</name>
<dbReference type="PROSITE" id="PS50206">
    <property type="entry name" value="RHODANESE_3"/>
    <property type="match status" value="1"/>
</dbReference>
<dbReference type="SUPFAM" id="SSF46785">
    <property type="entry name" value="Winged helix' DNA-binding domain"/>
    <property type="match status" value="1"/>
</dbReference>
<dbReference type="NCBIfam" id="NF033788">
    <property type="entry name" value="HTH_metalloreg"/>
    <property type="match status" value="1"/>
</dbReference>
<dbReference type="eggNOG" id="COG0607">
    <property type="taxonomic scope" value="Bacteria"/>
</dbReference>
<dbReference type="STRING" id="632955.GCA_000829675_03472"/>
<dbReference type="GO" id="GO:0003700">
    <property type="term" value="F:DNA-binding transcription factor activity"/>
    <property type="evidence" value="ECO:0007669"/>
    <property type="project" value="InterPro"/>
</dbReference>
<dbReference type="OrthoDB" id="9802991at2"/>
<dbReference type="InterPro" id="IPR036873">
    <property type="entry name" value="Rhodanese-like_dom_sf"/>
</dbReference>
<dbReference type="PANTHER" id="PTHR43031:SF1">
    <property type="entry name" value="PYRIDINE NUCLEOTIDE-DISULPHIDE OXIDOREDUCTASE"/>
    <property type="match status" value="1"/>
</dbReference>
<dbReference type="SMART" id="SM00418">
    <property type="entry name" value="HTH_ARSR"/>
    <property type="match status" value="1"/>
</dbReference>
<dbReference type="Pfam" id="PF01022">
    <property type="entry name" value="HTH_5"/>
    <property type="match status" value="1"/>
</dbReference>
<accession>S3NIY3</accession>
<dbReference type="HOGENOM" id="CLU_108527_0_0_6"/>
<dbReference type="InterPro" id="IPR001845">
    <property type="entry name" value="HTH_ArsR_DNA-bd_dom"/>
</dbReference>
<dbReference type="InterPro" id="IPR011991">
    <property type="entry name" value="ArsR-like_HTH"/>
</dbReference>
<dbReference type="InterPro" id="IPR036388">
    <property type="entry name" value="WH-like_DNA-bd_sf"/>
</dbReference>
<dbReference type="InterPro" id="IPR036390">
    <property type="entry name" value="WH_DNA-bd_sf"/>
</dbReference>
<dbReference type="SMART" id="SM00450">
    <property type="entry name" value="RHOD"/>
    <property type="match status" value="1"/>
</dbReference>
<sequence>MNKTLELNHLADIAKAIGHPHRLALLQQLFIREYSVEELSELTELSITNTSQHLQHLKKVGLVLTRRQGKNIIYRIGDGPIANILAELRNFLSFQNNEIKTLIYNGIHYPKQLEGVSIAELIEKLEDGAYLLDVRSKEDYQAGHIPGAVNIPCEELNAHLAELPKSTQIITYCGGRFCVLSINAVALLKQYGFEVCRVPDGFPGWQAAGLSISS</sequence>
<evidence type="ECO:0000313" key="4">
    <source>
        <dbReference type="Proteomes" id="UP000014568"/>
    </source>
</evidence>
<evidence type="ECO:0008006" key="5">
    <source>
        <dbReference type="Google" id="ProtNLM"/>
    </source>
</evidence>
<dbReference type="Gene3D" id="1.10.10.10">
    <property type="entry name" value="Winged helix-like DNA-binding domain superfamily/Winged helix DNA-binding domain"/>
    <property type="match status" value="1"/>
</dbReference>
<dbReference type="AlphaFoldDB" id="S3NIY3"/>
<dbReference type="Proteomes" id="UP000014568">
    <property type="component" value="Unassembled WGS sequence"/>
</dbReference>
<dbReference type="GO" id="GO:0004792">
    <property type="term" value="F:thiosulfate-cyanide sulfurtransferase activity"/>
    <property type="evidence" value="ECO:0007669"/>
    <property type="project" value="InterPro"/>
</dbReference>
<evidence type="ECO:0000259" key="2">
    <source>
        <dbReference type="PROSITE" id="PS50987"/>
    </source>
</evidence>
<comment type="caution">
    <text evidence="3">The sequence shown here is derived from an EMBL/GenBank/DDBJ whole genome shotgun (WGS) entry which is preliminary data.</text>
</comment>
<dbReference type="PANTHER" id="PTHR43031">
    <property type="entry name" value="FAD-DEPENDENT OXIDOREDUCTASE"/>
    <property type="match status" value="1"/>
</dbReference>